<evidence type="ECO:0000256" key="3">
    <source>
        <dbReference type="ARBA" id="ARBA00022989"/>
    </source>
</evidence>
<evidence type="ECO:0000256" key="4">
    <source>
        <dbReference type="ARBA" id="ARBA00023136"/>
    </source>
</evidence>
<reference evidence="8" key="1">
    <citation type="submission" date="2006-01" db="EMBL/GenBank/DDBJ databases">
        <title>Complete sequence of Novosphingobium aromaticivorans DSM 12444.</title>
        <authorList>
            <consortium name="US DOE Joint Genome Institute"/>
            <person name="Copeland A."/>
            <person name="Lucas S."/>
            <person name="Lapidus A."/>
            <person name="Barry K."/>
            <person name="Detter J.C."/>
            <person name="Glavina T."/>
            <person name="Hammon N."/>
            <person name="Israni S."/>
            <person name="Pitluck S."/>
            <person name="Chain P."/>
            <person name="Malfatti S."/>
            <person name="Shin M."/>
            <person name="Vergez L."/>
            <person name="Schmutz J."/>
            <person name="Larimer F."/>
            <person name="Land M."/>
            <person name="Kyrpides N."/>
            <person name="Ivanova N."/>
            <person name="Fredrickson J."/>
            <person name="Balkwill D."/>
            <person name="Romine M.F."/>
            <person name="Richardson P."/>
        </authorList>
    </citation>
    <scope>NUCLEOTIDE SEQUENCE [LARGE SCALE GENOMIC DNA]</scope>
    <source>
        <strain evidence="8">ATCC 700278 / DSM 12444 / CCUG 56034 / CIP 105152 / NBRC 16084 / F199</strain>
    </source>
</reference>
<accession>Q2G7D8</accession>
<organism evidence="7 8">
    <name type="scientific">Novosphingobium aromaticivorans (strain ATCC 700278 / DSM 12444 / CCUG 56034 / CIP 105152 / NBRC 16084 / F199)</name>
    <dbReference type="NCBI Taxonomy" id="279238"/>
    <lineage>
        <taxon>Bacteria</taxon>
        <taxon>Pseudomonadati</taxon>
        <taxon>Pseudomonadota</taxon>
        <taxon>Alphaproteobacteria</taxon>
        <taxon>Sphingomonadales</taxon>
        <taxon>Sphingomonadaceae</taxon>
        <taxon>Novosphingobium</taxon>
    </lineage>
</organism>
<dbReference type="RefSeq" id="WP_011445445.1">
    <property type="nucleotide sequence ID" value="NC_007794.1"/>
</dbReference>
<feature type="transmembrane region" description="Helical" evidence="5">
    <location>
        <begin position="58"/>
        <end position="82"/>
    </location>
</feature>
<keyword evidence="4 5" id="KW-0472">Membrane</keyword>
<feature type="transmembrane region" description="Helical" evidence="5">
    <location>
        <begin position="103"/>
        <end position="125"/>
    </location>
</feature>
<dbReference type="GO" id="GO:0012505">
    <property type="term" value="C:endomembrane system"/>
    <property type="evidence" value="ECO:0007669"/>
    <property type="project" value="UniProtKB-SubCell"/>
</dbReference>
<dbReference type="HOGENOM" id="CLU_139031_0_0_5"/>
<comment type="subcellular location">
    <subcellularLocation>
        <location evidence="1">Endomembrane system</location>
        <topology evidence="1">Multi-pass membrane protein</topology>
    </subcellularLocation>
</comment>
<dbReference type="eggNOG" id="COG3339">
    <property type="taxonomic scope" value="Bacteria"/>
</dbReference>
<evidence type="ECO:0000256" key="1">
    <source>
        <dbReference type="ARBA" id="ARBA00004127"/>
    </source>
</evidence>
<name>Q2G7D8_NOVAD</name>
<dbReference type="InterPro" id="IPR010652">
    <property type="entry name" value="DUF1232"/>
</dbReference>
<keyword evidence="8" id="KW-1185">Reference proteome</keyword>
<dbReference type="Proteomes" id="UP000009134">
    <property type="component" value="Chromosome"/>
</dbReference>
<evidence type="ECO:0000256" key="5">
    <source>
        <dbReference type="SAM" id="Phobius"/>
    </source>
</evidence>
<keyword evidence="3 5" id="KW-1133">Transmembrane helix</keyword>
<evidence type="ECO:0000313" key="7">
    <source>
        <dbReference type="EMBL" id="ABD26235.1"/>
    </source>
</evidence>
<evidence type="ECO:0000256" key="2">
    <source>
        <dbReference type="ARBA" id="ARBA00022692"/>
    </source>
</evidence>
<dbReference type="EMBL" id="CP000248">
    <property type="protein sequence ID" value="ABD26235.1"/>
    <property type="molecule type" value="Genomic_DNA"/>
</dbReference>
<protein>
    <recommendedName>
        <fullName evidence="6">DUF1232 domain-containing protein</fullName>
    </recommendedName>
</protein>
<feature type="transmembrane region" description="Helical" evidence="5">
    <location>
        <begin position="35"/>
        <end position="52"/>
    </location>
</feature>
<evidence type="ECO:0000259" key="6">
    <source>
        <dbReference type="Pfam" id="PF06803"/>
    </source>
</evidence>
<evidence type="ECO:0000313" key="8">
    <source>
        <dbReference type="Proteomes" id="UP000009134"/>
    </source>
</evidence>
<keyword evidence="2 5" id="KW-0812">Transmembrane</keyword>
<gene>
    <name evidence="7" type="ordered locus">Saro_1795</name>
</gene>
<dbReference type="AlphaFoldDB" id="Q2G7D8"/>
<dbReference type="Pfam" id="PF06803">
    <property type="entry name" value="DUF1232"/>
    <property type="match status" value="1"/>
</dbReference>
<dbReference type="KEGG" id="nar:Saro_1795"/>
<proteinExistence type="predicted"/>
<sequence length="130" mass="13980">MASGTTGRRIRAWARDIKRDVVALWLAARDPRVPVAAKIVSGIVAAYALSPIDLIPDFIPVIGYLDDVILVPLGILLAIRLIPAGVMAQLREQALKVGRPRSAAGLVAILLVWIAGVTALGWWLWGRMPG</sequence>
<feature type="domain" description="DUF1232" evidence="6">
    <location>
        <begin position="37"/>
        <end position="73"/>
    </location>
</feature>